<feature type="transmembrane region" description="Helical" evidence="8">
    <location>
        <begin position="475"/>
        <end position="492"/>
    </location>
</feature>
<dbReference type="GO" id="GO:0005886">
    <property type="term" value="C:plasma membrane"/>
    <property type="evidence" value="ECO:0007669"/>
    <property type="project" value="TreeGrafter"/>
</dbReference>
<dbReference type="EMBL" id="KI894018">
    <property type="protein sequence ID" value="OCF28814.1"/>
    <property type="molecule type" value="Genomic_DNA"/>
</dbReference>
<comment type="subcellular location">
    <subcellularLocation>
        <location evidence="1">Endomembrane system</location>
        <topology evidence="1">Multi-pass membrane protein</topology>
    </subcellularLocation>
</comment>
<evidence type="ECO:0000256" key="6">
    <source>
        <dbReference type="ARBA" id="ARBA00023136"/>
    </source>
</evidence>
<name>A0A1B9GCR9_9TREE</name>
<protein>
    <recommendedName>
        <fullName evidence="12">Xanthine/uracil permease</fullName>
    </recommendedName>
</protein>
<dbReference type="GO" id="GO:0015854">
    <property type="term" value="P:guanine transport"/>
    <property type="evidence" value="ECO:0007669"/>
    <property type="project" value="TreeGrafter"/>
</dbReference>
<evidence type="ECO:0000313" key="9">
    <source>
        <dbReference type="EMBL" id="OCF28814.1"/>
    </source>
</evidence>
<sequence>MVSFSPHAINEAVAKTFVGRWFRLDGSGHPLARPGSKFLTELRAGTVTAAAMLYIISVNASILSDSGGPCVCEGTADDPICATNTDYAMCKNELRRDYVTATSSISLIATFLMGLFANMPLGLAPGLGVNAYFAYSQVGFNGTGPISYSEALAAVFLEGIIFFALTILGLRQWVVRLIPRSITTAIGCGIGLFLTIIGLSSSGLNVITGGVSTPLQLGGCKAEFADATTSFCESHVLQDPRMWLGIFVGGVLTAFLILYRVKGALLWPILLVAIISWPRPTSVTAFPHTELGDSNFDFFKNVVAARGFKLLGPSNVDWKAYSNGKVWVALISFLYVDLLDTTGTMVAMSKQAGLYDARDGDFEGSSVAFLVDSICIAFSGLFFGTSPCTPFVESASGISEGGKTGLTAITTGFWFFISIFFAPILSNIPAWATGSVLIVVGAMMMENAVKINWDYMGDAIPAFVVIAVIPFTYNVAYGIIAGLILFILLHNIPKLMGMISPRLLPPGWHDLKEPYNSTAFLKQPNGKGRVSFLALLPPWLRKLVSGERRFWAYTDEEIQRILEGRAMSKDSDNAAARMRQEERDEMRKRMGEDVIHPADDHKSEDHSDDVNALEQGIMASNAYEMERK</sequence>
<evidence type="ECO:0000256" key="8">
    <source>
        <dbReference type="SAM" id="Phobius"/>
    </source>
</evidence>
<reference evidence="9" key="1">
    <citation type="submission" date="2013-07" db="EMBL/GenBank/DDBJ databases">
        <title>The Genome Sequence of Cryptococcus bestiolae CBS10118.</title>
        <authorList>
            <consortium name="The Broad Institute Genome Sequencing Platform"/>
            <person name="Cuomo C."/>
            <person name="Litvintseva A."/>
            <person name="Chen Y."/>
            <person name="Heitman J."/>
            <person name="Sun S."/>
            <person name="Springer D."/>
            <person name="Dromer F."/>
            <person name="Young S.K."/>
            <person name="Zeng Q."/>
            <person name="Gargeya S."/>
            <person name="Fitzgerald M."/>
            <person name="Abouelleil A."/>
            <person name="Alvarado L."/>
            <person name="Berlin A.M."/>
            <person name="Chapman S.B."/>
            <person name="Dewar J."/>
            <person name="Goldberg J."/>
            <person name="Griggs A."/>
            <person name="Gujja S."/>
            <person name="Hansen M."/>
            <person name="Howarth C."/>
            <person name="Imamovic A."/>
            <person name="Larimer J."/>
            <person name="McCowan C."/>
            <person name="Murphy C."/>
            <person name="Pearson M."/>
            <person name="Priest M."/>
            <person name="Roberts A."/>
            <person name="Saif S."/>
            <person name="Shea T."/>
            <person name="Sykes S."/>
            <person name="Wortman J."/>
            <person name="Nusbaum C."/>
            <person name="Birren B."/>
        </authorList>
    </citation>
    <scope>NUCLEOTIDE SEQUENCE [LARGE SCALE GENOMIC DNA]</scope>
    <source>
        <strain evidence="9">CBS 10118</strain>
    </source>
</reference>
<evidence type="ECO:0000256" key="5">
    <source>
        <dbReference type="ARBA" id="ARBA00022989"/>
    </source>
</evidence>
<organism evidence="9">
    <name type="scientific">Kwoniella bestiolae CBS 10118</name>
    <dbReference type="NCBI Taxonomy" id="1296100"/>
    <lineage>
        <taxon>Eukaryota</taxon>
        <taxon>Fungi</taxon>
        <taxon>Dikarya</taxon>
        <taxon>Basidiomycota</taxon>
        <taxon>Agaricomycotina</taxon>
        <taxon>Tremellomycetes</taxon>
        <taxon>Tremellales</taxon>
        <taxon>Cryptococcaceae</taxon>
        <taxon>Kwoniella</taxon>
    </lineage>
</organism>
<reference evidence="9" key="3">
    <citation type="submission" date="2014-01" db="EMBL/GenBank/DDBJ databases">
        <title>Evolution of pathogenesis and genome organization in the Tremellales.</title>
        <authorList>
            <person name="Cuomo C."/>
            <person name="Litvintseva A."/>
            <person name="Heitman J."/>
            <person name="Chen Y."/>
            <person name="Sun S."/>
            <person name="Springer D."/>
            <person name="Dromer F."/>
            <person name="Young S."/>
            <person name="Zeng Q."/>
            <person name="Chapman S."/>
            <person name="Gujja S."/>
            <person name="Saif S."/>
            <person name="Birren B."/>
        </authorList>
    </citation>
    <scope>NUCLEOTIDE SEQUENCE</scope>
    <source>
        <strain evidence="9">CBS 10118</strain>
    </source>
</reference>
<keyword evidence="4 8" id="KW-0812">Transmembrane</keyword>
<dbReference type="Proteomes" id="UP000092730">
    <property type="component" value="Chromosome 1"/>
</dbReference>
<dbReference type="EMBL" id="CP144541">
    <property type="protein sequence ID" value="WVW79653.1"/>
    <property type="molecule type" value="Genomic_DNA"/>
</dbReference>
<dbReference type="AlphaFoldDB" id="A0A1B9GCR9"/>
<evidence type="ECO:0000313" key="11">
    <source>
        <dbReference type="Proteomes" id="UP000092730"/>
    </source>
</evidence>
<feature type="transmembrane region" description="Helical" evidence="8">
    <location>
        <begin position="326"/>
        <end position="347"/>
    </location>
</feature>
<evidence type="ECO:0000256" key="4">
    <source>
        <dbReference type="ARBA" id="ARBA00022692"/>
    </source>
</evidence>
<reference evidence="10" key="4">
    <citation type="submission" date="2024-02" db="EMBL/GenBank/DDBJ databases">
        <title>Comparative genomics of Cryptococcus and Kwoniella reveals pathogenesis evolution and contrasting modes of karyotype evolution via chromosome fusion or intercentromeric recombination.</title>
        <authorList>
            <person name="Coelho M.A."/>
            <person name="David-Palma M."/>
            <person name="Shea T."/>
            <person name="Bowers K."/>
            <person name="McGinley-Smith S."/>
            <person name="Mohammad A.W."/>
            <person name="Gnirke A."/>
            <person name="Yurkov A.M."/>
            <person name="Nowrousian M."/>
            <person name="Sun S."/>
            <person name="Cuomo C.A."/>
            <person name="Heitman J."/>
        </authorList>
    </citation>
    <scope>NUCLEOTIDE SEQUENCE</scope>
    <source>
        <strain evidence="10">CBS 10118</strain>
    </source>
</reference>
<dbReference type="VEuPathDB" id="FungiDB:I302_00303"/>
<feature type="transmembrane region" description="Helical" evidence="8">
    <location>
        <begin position="151"/>
        <end position="170"/>
    </location>
</feature>
<dbReference type="InterPro" id="IPR045018">
    <property type="entry name" value="Azg-like"/>
</dbReference>
<feature type="transmembrane region" description="Helical" evidence="8">
    <location>
        <begin position="428"/>
        <end position="445"/>
    </location>
</feature>
<dbReference type="InterPro" id="IPR006043">
    <property type="entry name" value="NCS2"/>
</dbReference>
<dbReference type="PANTHER" id="PTHR43337">
    <property type="entry name" value="XANTHINE/URACIL PERMEASE C887.17-RELATED"/>
    <property type="match status" value="1"/>
</dbReference>
<evidence type="ECO:0000256" key="1">
    <source>
        <dbReference type="ARBA" id="ARBA00004127"/>
    </source>
</evidence>
<evidence type="ECO:0000256" key="3">
    <source>
        <dbReference type="ARBA" id="ARBA00022448"/>
    </source>
</evidence>
<keyword evidence="5 8" id="KW-1133">Transmembrane helix</keyword>
<feature type="transmembrane region" description="Helical" evidence="8">
    <location>
        <begin position="367"/>
        <end position="392"/>
    </location>
</feature>
<evidence type="ECO:0000256" key="7">
    <source>
        <dbReference type="SAM" id="MobiDB-lite"/>
    </source>
</evidence>
<dbReference type="KEGG" id="kbi:30204702"/>
<evidence type="ECO:0000313" key="10">
    <source>
        <dbReference type="EMBL" id="WVW79653.1"/>
    </source>
</evidence>
<feature type="transmembrane region" description="Helical" evidence="8">
    <location>
        <begin position="242"/>
        <end position="261"/>
    </location>
</feature>
<comment type="similarity">
    <text evidence="2">Belongs to the nucleobase:cation symporter-2 (NCS2) (TC 2.A.40) family. Azg-like subfamily.</text>
</comment>
<feature type="region of interest" description="Disordered" evidence="7">
    <location>
        <begin position="569"/>
        <end position="609"/>
    </location>
</feature>
<dbReference type="GO" id="GO:0012505">
    <property type="term" value="C:endomembrane system"/>
    <property type="evidence" value="ECO:0007669"/>
    <property type="project" value="UniProtKB-SubCell"/>
</dbReference>
<feature type="transmembrane region" description="Helical" evidence="8">
    <location>
        <begin position="182"/>
        <end position="207"/>
    </location>
</feature>
<accession>A0A1B9GCR9</accession>
<dbReference type="GO" id="GO:0005345">
    <property type="term" value="F:purine nucleobase transmembrane transporter activity"/>
    <property type="evidence" value="ECO:0007669"/>
    <property type="project" value="TreeGrafter"/>
</dbReference>
<dbReference type="PANTHER" id="PTHR43337:SF1">
    <property type="entry name" value="XANTHINE_URACIL PERMEASE C887.17-RELATED"/>
    <property type="match status" value="1"/>
</dbReference>
<keyword evidence="3" id="KW-0813">Transport</keyword>
<dbReference type="RefSeq" id="XP_019049884.1">
    <property type="nucleotide sequence ID" value="XM_019187006.1"/>
</dbReference>
<proteinExistence type="inferred from homology"/>
<keyword evidence="11" id="KW-1185">Reference proteome</keyword>
<dbReference type="OrthoDB" id="431212at2759"/>
<dbReference type="Pfam" id="PF00860">
    <property type="entry name" value="Xan_ur_permease"/>
    <property type="match status" value="1"/>
</dbReference>
<gene>
    <name evidence="9" type="ORF">I302_00303</name>
    <name evidence="10" type="ORF">I302_101622</name>
</gene>
<dbReference type="GeneID" id="30204702"/>
<feature type="transmembrane region" description="Helical" evidence="8">
    <location>
        <begin position="98"/>
        <end position="117"/>
    </location>
</feature>
<evidence type="ECO:0008006" key="12">
    <source>
        <dbReference type="Google" id="ProtNLM"/>
    </source>
</evidence>
<dbReference type="GO" id="GO:0015853">
    <property type="term" value="P:adenine transport"/>
    <property type="evidence" value="ECO:0007669"/>
    <property type="project" value="TreeGrafter"/>
</dbReference>
<dbReference type="STRING" id="1296100.A0A1B9GCR9"/>
<reference evidence="10" key="2">
    <citation type="submission" date="2013-07" db="EMBL/GenBank/DDBJ databases">
        <authorList>
            <consortium name="The Broad Institute Genome Sequencing Platform"/>
            <person name="Cuomo C."/>
            <person name="Litvintseva A."/>
            <person name="Chen Y."/>
            <person name="Heitman J."/>
            <person name="Sun S."/>
            <person name="Springer D."/>
            <person name="Dromer F."/>
            <person name="Young S.K."/>
            <person name="Zeng Q."/>
            <person name="Gargeya S."/>
            <person name="Fitzgerald M."/>
            <person name="Abouelleil A."/>
            <person name="Alvarado L."/>
            <person name="Berlin A.M."/>
            <person name="Chapman S.B."/>
            <person name="Dewar J."/>
            <person name="Goldberg J."/>
            <person name="Griggs A."/>
            <person name="Gujja S."/>
            <person name="Hansen M."/>
            <person name="Howarth C."/>
            <person name="Imamovic A."/>
            <person name="Larimer J."/>
            <person name="McCowan C."/>
            <person name="Murphy C."/>
            <person name="Pearson M."/>
            <person name="Priest M."/>
            <person name="Roberts A."/>
            <person name="Saif S."/>
            <person name="Shea T."/>
            <person name="Sykes S."/>
            <person name="Wortman J."/>
            <person name="Nusbaum C."/>
            <person name="Birren B."/>
        </authorList>
    </citation>
    <scope>NUCLEOTIDE SEQUENCE</scope>
    <source>
        <strain evidence="10">CBS 10118</strain>
    </source>
</reference>
<feature type="transmembrane region" description="Helical" evidence="8">
    <location>
        <begin position="404"/>
        <end position="422"/>
    </location>
</feature>
<evidence type="ECO:0000256" key="2">
    <source>
        <dbReference type="ARBA" id="ARBA00005697"/>
    </source>
</evidence>
<keyword evidence="6 8" id="KW-0472">Membrane</keyword>